<dbReference type="KEGG" id="blen:NCTC4824_03457"/>
<evidence type="ECO:0000313" key="4">
    <source>
        <dbReference type="Proteomes" id="UP000249134"/>
    </source>
</evidence>
<dbReference type="InterPro" id="IPR052515">
    <property type="entry name" value="Gfo/Idh/MocA_Oxidoreductase"/>
</dbReference>
<dbReference type="Gene3D" id="3.40.50.720">
    <property type="entry name" value="NAD(P)-binding Rossmann-like Domain"/>
    <property type="match status" value="1"/>
</dbReference>
<proteinExistence type="predicted"/>
<gene>
    <name evidence="3" type="primary">ycjS_9</name>
    <name evidence="3" type="ORF">NCTC4824_03457</name>
</gene>
<feature type="domain" description="GFO/IDH/MocA-like oxidoreductase" evidence="2">
    <location>
        <begin position="134"/>
        <end position="268"/>
    </location>
</feature>
<dbReference type="SUPFAM" id="SSF51735">
    <property type="entry name" value="NAD(P)-binding Rossmann-fold domains"/>
    <property type="match status" value="1"/>
</dbReference>
<organism evidence="3 4">
    <name type="scientific">Lederbergia lenta</name>
    <name type="common">Bacillus lentus</name>
    <dbReference type="NCBI Taxonomy" id="1467"/>
    <lineage>
        <taxon>Bacteria</taxon>
        <taxon>Bacillati</taxon>
        <taxon>Bacillota</taxon>
        <taxon>Bacilli</taxon>
        <taxon>Bacillales</taxon>
        <taxon>Bacillaceae</taxon>
        <taxon>Lederbergia</taxon>
    </lineage>
</organism>
<evidence type="ECO:0000259" key="1">
    <source>
        <dbReference type="Pfam" id="PF01408"/>
    </source>
</evidence>
<keyword evidence="3" id="KW-0560">Oxidoreductase</keyword>
<accession>A0A2X4WW00</accession>
<dbReference type="PANTHER" id="PTHR43249">
    <property type="entry name" value="UDP-N-ACETYL-2-AMINO-2-DEOXY-D-GLUCURONATE OXIDASE"/>
    <property type="match status" value="1"/>
</dbReference>
<dbReference type="GO" id="GO:0016491">
    <property type="term" value="F:oxidoreductase activity"/>
    <property type="evidence" value="ECO:0007669"/>
    <property type="project" value="UniProtKB-KW"/>
</dbReference>
<evidence type="ECO:0000259" key="2">
    <source>
        <dbReference type="Pfam" id="PF22725"/>
    </source>
</evidence>
<protein>
    <submittedName>
        <fullName evidence="3">Oxidoreductase</fullName>
        <ecNumber evidence="3">1.-.-.-</ecNumber>
    </submittedName>
</protein>
<dbReference type="GO" id="GO:0000166">
    <property type="term" value="F:nucleotide binding"/>
    <property type="evidence" value="ECO:0007669"/>
    <property type="project" value="InterPro"/>
</dbReference>
<dbReference type="AlphaFoldDB" id="A0A2X4WW00"/>
<keyword evidence="4" id="KW-1185">Reference proteome</keyword>
<dbReference type="SUPFAM" id="SSF55347">
    <property type="entry name" value="Glyceraldehyde-3-phosphate dehydrogenase-like, C-terminal domain"/>
    <property type="match status" value="1"/>
</dbReference>
<dbReference type="Pfam" id="PF22725">
    <property type="entry name" value="GFO_IDH_MocA_C3"/>
    <property type="match status" value="1"/>
</dbReference>
<name>A0A2X4WW00_LEDLE</name>
<dbReference type="Proteomes" id="UP000249134">
    <property type="component" value="Chromosome 1"/>
</dbReference>
<sequence length="390" mass="44699">MPKKVSIVLVGMNGYGSVYLKELLSNNEHAYITGVVDIYPNRSVYYDCLVENDIPIYESLQDFYVHSKADLAIISTPIHLHKEQSCYAMLHGSNVLCEKPASGNPRDIQEMMDTRDRTGKFLAIGFNWSFTPAVQQLKRDILDGAFGKPKRLKSIVLWPRDEDYYNRSSWAGKKYSPNGDMIFDSVANNATSHHLHHLLYLLGPTLDTSCQLKDVTSELYRANKIETFDTCAVRLHTKDEVEILYFASHAVHKVYQPHYELEFERATISYKDGGPIVAHFDDGSTKKYDDPENNKLAKLQICIEATANQHHHILCGIEAASTHVYSIKAIHESVPDIPDFPDNLMMFDQHHKLHWIDDLDKILLNGYEEWKLPSDMNIEWSKRGKKIELI</sequence>
<dbReference type="EMBL" id="LS483476">
    <property type="protein sequence ID" value="SQI61890.1"/>
    <property type="molecule type" value="Genomic_DNA"/>
</dbReference>
<dbReference type="Gene3D" id="3.30.360.10">
    <property type="entry name" value="Dihydrodipicolinate Reductase, domain 2"/>
    <property type="match status" value="1"/>
</dbReference>
<dbReference type="EC" id="1.-.-.-" evidence="3"/>
<dbReference type="Pfam" id="PF01408">
    <property type="entry name" value="GFO_IDH_MocA"/>
    <property type="match status" value="1"/>
</dbReference>
<feature type="domain" description="Gfo/Idh/MocA-like oxidoreductase N-terminal" evidence="1">
    <location>
        <begin position="6"/>
        <end position="126"/>
    </location>
</feature>
<dbReference type="PANTHER" id="PTHR43249:SF1">
    <property type="entry name" value="D-GLUCOSIDE 3-DEHYDROGENASE"/>
    <property type="match status" value="1"/>
</dbReference>
<reference evidence="3 4" key="1">
    <citation type="submission" date="2018-06" db="EMBL/GenBank/DDBJ databases">
        <authorList>
            <consortium name="Pathogen Informatics"/>
            <person name="Doyle S."/>
        </authorList>
    </citation>
    <scope>NUCLEOTIDE SEQUENCE [LARGE SCALE GENOMIC DNA]</scope>
    <source>
        <strain evidence="3 4">NCTC4824</strain>
    </source>
</reference>
<dbReference type="InterPro" id="IPR036291">
    <property type="entry name" value="NAD(P)-bd_dom_sf"/>
</dbReference>
<dbReference type="InterPro" id="IPR000683">
    <property type="entry name" value="Gfo/Idh/MocA-like_OxRdtase_N"/>
</dbReference>
<dbReference type="InterPro" id="IPR055170">
    <property type="entry name" value="GFO_IDH_MocA-like_dom"/>
</dbReference>
<dbReference type="STRING" id="1348624.GCA_001591545_02323"/>
<evidence type="ECO:0000313" key="3">
    <source>
        <dbReference type="EMBL" id="SQI61890.1"/>
    </source>
</evidence>
<dbReference type="RefSeq" id="WP_066141738.1">
    <property type="nucleotide sequence ID" value="NZ_CBCSGM010000003.1"/>
</dbReference>